<evidence type="ECO:0000256" key="1">
    <source>
        <dbReference type="SAM" id="MobiDB-lite"/>
    </source>
</evidence>
<feature type="region of interest" description="Disordered" evidence="1">
    <location>
        <begin position="33"/>
        <end position="110"/>
    </location>
</feature>
<dbReference type="RefSeq" id="WP_145904490.1">
    <property type="nucleotide sequence ID" value="NZ_BAAAMZ010000013.1"/>
</dbReference>
<dbReference type="EMBL" id="VIWT01000001">
    <property type="protein sequence ID" value="TWF97999.1"/>
    <property type="molecule type" value="Genomic_DNA"/>
</dbReference>
<reference evidence="3 4" key="1">
    <citation type="submission" date="2019-06" db="EMBL/GenBank/DDBJ databases">
        <title>Sequencing the genomes of 1000 actinobacteria strains.</title>
        <authorList>
            <person name="Klenk H.-P."/>
        </authorList>
    </citation>
    <scope>NUCLEOTIDE SEQUENCE [LARGE SCALE GENOMIC DNA]</scope>
    <source>
        <strain evidence="3 4">DSM 44826</strain>
    </source>
</reference>
<gene>
    <name evidence="3" type="ORF">FHX73_111801</name>
</gene>
<evidence type="ECO:0000313" key="4">
    <source>
        <dbReference type="Proteomes" id="UP000317940"/>
    </source>
</evidence>
<evidence type="ECO:0000256" key="2">
    <source>
        <dbReference type="SAM" id="Phobius"/>
    </source>
</evidence>
<keyword evidence="2" id="KW-0472">Membrane</keyword>
<accession>A0A561UF45</accession>
<comment type="caution">
    <text evidence="3">The sequence shown here is derived from an EMBL/GenBank/DDBJ whole genome shotgun (WGS) entry which is preliminary data.</text>
</comment>
<sequence length="110" mass="11719">MNPSTIATVLAFTGLVSGIGVLGHLVGRDVDRAARQGRDNWHRPTGYPTDPARSDRLHTTDPDPVPPAPADPGRLRGTLPAASDLRLGTLARWTSSSGPRPKPISTPRVR</sequence>
<dbReference type="OrthoDB" id="9954592at2"/>
<keyword evidence="2" id="KW-0812">Transmembrane</keyword>
<protein>
    <submittedName>
        <fullName evidence="3">Uncharacterized protein</fullName>
    </submittedName>
</protein>
<dbReference type="Proteomes" id="UP000317940">
    <property type="component" value="Unassembled WGS sequence"/>
</dbReference>
<dbReference type="AlphaFoldDB" id="A0A561UF45"/>
<feature type="compositionally biased region" description="Basic and acidic residues" evidence="1">
    <location>
        <begin position="52"/>
        <end position="61"/>
    </location>
</feature>
<proteinExistence type="predicted"/>
<keyword evidence="2" id="KW-1133">Transmembrane helix</keyword>
<keyword evidence="4" id="KW-1185">Reference proteome</keyword>
<feature type="transmembrane region" description="Helical" evidence="2">
    <location>
        <begin position="6"/>
        <end position="26"/>
    </location>
</feature>
<evidence type="ECO:0000313" key="3">
    <source>
        <dbReference type="EMBL" id="TWF97999.1"/>
    </source>
</evidence>
<organism evidence="3 4">
    <name type="scientific">Kitasatospora viridis</name>
    <dbReference type="NCBI Taxonomy" id="281105"/>
    <lineage>
        <taxon>Bacteria</taxon>
        <taxon>Bacillati</taxon>
        <taxon>Actinomycetota</taxon>
        <taxon>Actinomycetes</taxon>
        <taxon>Kitasatosporales</taxon>
        <taxon>Streptomycetaceae</taxon>
        <taxon>Kitasatospora</taxon>
    </lineage>
</organism>
<name>A0A561UF45_9ACTN</name>
<feature type="compositionally biased region" description="Basic and acidic residues" evidence="1">
    <location>
        <begin position="33"/>
        <end position="42"/>
    </location>
</feature>